<name>A0A6A6Y103_9PEZI</name>
<protein>
    <submittedName>
        <fullName evidence="2 4">Uncharacterized protein</fullName>
    </submittedName>
</protein>
<keyword evidence="3" id="KW-1185">Reference proteome</keyword>
<proteinExistence type="predicted"/>
<dbReference type="AlphaFoldDB" id="A0A6A6Y103"/>
<sequence length="292" mass="31259">MVGNLPESRALSCVGLHRETSESSSYFSPSGRRPISSRRTGDPPIISDATVLSTQLRGLLSSVVSRSGSPQSVGSGAALSRRCPWFCCPWFCCPLPAPRWWNAVAGSGQMASAHVGFTMWPLGTNGVVVMCWMAHCPLPTLAARPPDETLSGAKSAQAVPGRHTNQAQRGLFRPVIHPCILRLHRKGAGSEMTLQGCGAVACRVGRCAPVRRSLLERQGQPAESLAWRPVSCVSSSPSPRPHPSTTKPLLSFSIQPVFAFTPSRGTVAFVAPYNTHLRISVILASHFHASPH</sequence>
<reference evidence="2 4" key="1">
    <citation type="journal article" date="2020" name="Stud. Mycol.">
        <title>101 Dothideomycetes genomes: a test case for predicting lifestyles and emergence of pathogens.</title>
        <authorList>
            <person name="Haridas S."/>
            <person name="Albert R."/>
            <person name="Binder M."/>
            <person name="Bloem J."/>
            <person name="Labutti K."/>
            <person name="Salamov A."/>
            <person name="Andreopoulos B."/>
            <person name="Baker S."/>
            <person name="Barry K."/>
            <person name="Bills G."/>
            <person name="Bluhm B."/>
            <person name="Cannon C."/>
            <person name="Castanera R."/>
            <person name="Culley D."/>
            <person name="Daum C."/>
            <person name="Ezra D."/>
            <person name="Gonzalez J."/>
            <person name="Henrissat B."/>
            <person name="Kuo A."/>
            <person name="Liang C."/>
            <person name="Lipzen A."/>
            <person name="Lutzoni F."/>
            <person name="Magnuson J."/>
            <person name="Mondo S."/>
            <person name="Nolan M."/>
            <person name="Ohm R."/>
            <person name="Pangilinan J."/>
            <person name="Park H.-J."/>
            <person name="Ramirez L."/>
            <person name="Alfaro M."/>
            <person name="Sun H."/>
            <person name="Tritt A."/>
            <person name="Yoshinaga Y."/>
            <person name="Zwiers L.-H."/>
            <person name="Turgeon B."/>
            <person name="Goodwin S."/>
            <person name="Spatafora J."/>
            <person name="Crous P."/>
            <person name="Grigoriev I."/>
        </authorList>
    </citation>
    <scope>NUCLEOTIDE SEQUENCE</scope>
    <source>
        <strain evidence="2 4">CBS 304.34</strain>
    </source>
</reference>
<accession>A0A6A6Y103</accession>
<feature type="region of interest" description="Disordered" evidence="1">
    <location>
        <begin position="21"/>
        <end position="44"/>
    </location>
</feature>
<evidence type="ECO:0000313" key="2">
    <source>
        <dbReference type="EMBL" id="KAF2802442.1"/>
    </source>
</evidence>
<evidence type="ECO:0000313" key="4">
    <source>
        <dbReference type="RefSeq" id="XP_033569406.1"/>
    </source>
</evidence>
<dbReference type="GeneID" id="54454168"/>
<evidence type="ECO:0000313" key="3">
    <source>
        <dbReference type="Proteomes" id="UP000504636"/>
    </source>
</evidence>
<organism evidence="2">
    <name type="scientific">Mytilinidion resinicola</name>
    <dbReference type="NCBI Taxonomy" id="574789"/>
    <lineage>
        <taxon>Eukaryota</taxon>
        <taxon>Fungi</taxon>
        <taxon>Dikarya</taxon>
        <taxon>Ascomycota</taxon>
        <taxon>Pezizomycotina</taxon>
        <taxon>Dothideomycetes</taxon>
        <taxon>Pleosporomycetidae</taxon>
        <taxon>Mytilinidiales</taxon>
        <taxon>Mytilinidiaceae</taxon>
        <taxon>Mytilinidion</taxon>
    </lineage>
</organism>
<feature type="compositionally biased region" description="Low complexity" evidence="1">
    <location>
        <begin position="22"/>
        <end position="38"/>
    </location>
</feature>
<reference evidence="4" key="2">
    <citation type="submission" date="2020-04" db="EMBL/GenBank/DDBJ databases">
        <authorList>
            <consortium name="NCBI Genome Project"/>
        </authorList>
    </citation>
    <scope>NUCLEOTIDE SEQUENCE</scope>
    <source>
        <strain evidence="4">CBS 304.34</strain>
    </source>
</reference>
<reference evidence="4" key="3">
    <citation type="submission" date="2025-04" db="UniProtKB">
        <authorList>
            <consortium name="RefSeq"/>
        </authorList>
    </citation>
    <scope>IDENTIFICATION</scope>
    <source>
        <strain evidence="4">CBS 304.34</strain>
    </source>
</reference>
<dbReference type="Proteomes" id="UP000504636">
    <property type="component" value="Unplaced"/>
</dbReference>
<evidence type="ECO:0000256" key="1">
    <source>
        <dbReference type="SAM" id="MobiDB-lite"/>
    </source>
</evidence>
<dbReference type="RefSeq" id="XP_033569406.1">
    <property type="nucleotide sequence ID" value="XM_033713275.1"/>
</dbReference>
<dbReference type="EMBL" id="MU003723">
    <property type="protein sequence ID" value="KAF2802442.1"/>
    <property type="molecule type" value="Genomic_DNA"/>
</dbReference>
<gene>
    <name evidence="2 4" type="ORF">BDZ99DRAFT_203746</name>
</gene>